<sequence length="77" mass="9123">MIDEEEDNRSGEWTEESLWKPISFVAQNDDVFHWNMKTAGWKRRRLMGFYHWIAGGPNKENEDPERLWAGLLINESG</sequence>
<dbReference type="Proteomes" id="UP001630127">
    <property type="component" value="Unassembled WGS sequence"/>
</dbReference>
<keyword evidence="2" id="KW-1185">Reference proteome</keyword>
<proteinExistence type="predicted"/>
<name>A0ABD3A7Q1_9GENT</name>
<dbReference type="AlphaFoldDB" id="A0ABD3A7Q1"/>
<gene>
    <name evidence="1" type="ORF">ACH5RR_011226</name>
</gene>
<evidence type="ECO:0000313" key="2">
    <source>
        <dbReference type="Proteomes" id="UP001630127"/>
    </source>
</evidence>
<dbReference type="EMBL" id="JBJUIK010000005">
    <property type="protein sequence ID" value="KAL3526570.1"/>
    <property type="molecule type" value="Genomic_DNA"/>
</dbReference>
<evidence type="ECO:0000313" key="1">
    <source>
        <dbReference type="EMBL" id="KAL3526570.1"/>
    </source>
</evidence>
<comment type="caution">
    <text evidence="1">The sequence shown here is derived from an EMBL/GenBank/DDBJ whole genome shotgun (WGS) entry which is preliminary data.</text>
</comment>
<feature type="non-terminal residue" evidence="1">
    <location>
        <position position="77"/>
    </location>
</feature>
<protein>
    <submittedName>
        <fullName evidence="1">Uncharacterized protein</fullName>
    </submittedName>
</protein>
<accession>A0ABD3A7Q1</accession>
<reference evidence="1 2" key="1">
    <citation type="submission" date="2024-11" db="EMBL/GenBank/DDBJ databases">
        <title>A near-complete genome assembly of Cinchona calisaya.</title>
        <authorList>
            <person name="Lian D.C."/>
            <person name="Zhao X.W."/>
            <person name="Wei L."/>
        </authorList>
    </citation>
    <scope>NUCLEOTIDE SEQUENCE [LARGE SCALE GENOMIC DNA]</scope>
    <source>
        <tissue evidence="1">Nenye</tissue>
    </source>
</reference>
<organism evidence="1 2">
    <name type="scientific">Cinchona calisaya</name>
    <dbReference type="NCBI Taxonomy" id="153742"/>
    <lineage>
        <taxon>Eukaryota</taxon>
        <taxon>Viridiplantae</taxon>
        <taxon>Streptophyta</taxon>
        <taxon>Embryophyta</taxon>
        <taxon>Tracheophyta</taxon>
        <taxon>Spermatophyta</taxon>
        <taxon>Magnoliopsida</taxon>
        <taxon>eudicotyledons</taxon>
        <taxon>Gunneridae</taxon>
        <taxon>Pentapetalae</taxon>
        <taxon>asterids</taxon>
        <taxon>lamiids</taxon>
        <taxon>Gentianales</taxon>
        <taxon>Rubiaceae</taxon>
        <taxon>Cinchonoideae</taxon>
        <taxon>Cinchoneae</taxon>
        <taxon>Cinchona</taxon>
    </lineage>
</organism>